<dbReference type="OrthoDB" id="447635at2759"/>
<protein>
    <recommendedName>
        <fullName evidence="1">HNH nuclease domain-containing protein</fullName>
    </recommendedName>
</protein>
<evidence type="ECO:0000313" key="2">
    <source>
        <dbReference type="EMBL" id="KAA6368123.1"/>
    </source>
</evidence>
<dbReference type="EMBL" id="SNRW01017662">
    <property type="protein sequence ID" value="KAA6368123.1"/>
    <property type="molecule type" value="Genomic_DNA"/>
</dbReference>
<sequence>MQKAYDMNRMHFVQGDTDSLTWAISGNPNRGPDQLFEEVIKDQGFYDRYKDCVYTDNGQKQILHIGVEKQGYNCIALSPKNYIINDEIVLKGVILDQNPQINEQTFVDCINNGKVTTAVNTTLAQRREMTTEANEGQFVPLVADTDFEINDTYPHQIRRIDNQEIKEPYINNDNYIIYINGKHYRLHRLIAQNFIPNPDNLNEVDHVNRDRSDFHIQNLRWISHSDNSKNKSSSKNIDYIYVDSISDEAIVINEYGKHRFEFYYYDPETDEFLYYNGRQYRQLHVNEDKRTGSLFVSIDAKRNSQYTKVMCTINGINTCFNQLIEATISAT</sequence>
<dbReference type="Pfam" id="PF13392">
    <property type="entry name" value="HNH_3"/>
    <property type="match status" value="1"/>
</dbReference>
<dbReference type="Proteomes" id="UP000324800">
    <property type="component" value="Unassembled WGS sequence"/>
</dbReference>
<organism evidence="2 3">
    <name type="scientific">Streblomastix strix</name>
    <dbReference type="NCBI Taxonomy" id="222440"/>
    <lineage>
        <taxon>Eukaryota</taxon>
        <taxon>Metamonada</taxon>
        <taxon>Preaxostyla</taxon>
        <taxon>Oxymonadida</taxon>
        <taxon>Streblomastigidae</taxon>
        <taxon>Streblomastix</taxon>
    </lineage>
</organism>
<comment type="caution">
    <text evidence="2">The sequence shown here is derived from an EMBL/GenBank/DDBJ whole genome shotgun (WGS) entry which is preliminary data.</text>
</comment>
<dbReference type="Gene3D" id="3.90.75.20">
    <property type="match status" value="1"/>
</dbReference>
<dbReference type="SUPFAM" id="SSF54060">
    <property type="entry name" value="His-Me finger endonucleases"/>
    <property type="match status" value="1"/>
</dbReference>
<gene>
    <name evidence="2" type="ORF">EZS28_036351</name>
</gene>
<accession>A0A5J4UD68</accession>
<feature type="domain" description="HNH nuclease" evidence="1">
    <location>
        <begin position="184"/>
        <end position="228"/>
    </location>
</feature>
<dbReference type="AlphaFoldDB" id="A0A5J4UD68"/>
<dbReference type="InterPro" id="IPR003615">
    <property type="entry name" value="HNH_nuc"/>
</dbReference>
<evidence type="ECO:0000259" key="1">
    <source>
        <dbReference type="Pfam" id="PF13392"/>
    </source>
</evidence>
<evidence type="ECO:0000313" key="3">
    <source>
        <dbReference type="Proteomes" id="UP000324800"/>
    </source>
</evidence>
<proteinExistence type="predicted"/>
<reference evidence="2 3" key="1">
    <citation type="submission" date="2019-03" db="EMBL/GenBank/DDBJ databases">
        <title>Single cell metagenomics reveals metabolic interactions within the superorganism composed of flagellate Streblomastix strix and complex community of Bacteroidetes bacteria on its surface.</title>
        <authorList>
            <person name="Treitli S.C."/>
            <person name="Kolisko M."/>
            <person name="Husnik F."/>
            <person name="Keeling P."/>
            <person name="Hampl V."/>
        </authorList>
    </citation>
    <scope>NUCLEOTIDE SEQUENCE [LARGE SCALE GENOMIC DNA]</scope>
    <source>
        <strain evidence="2">ST1C</strain>
    </source>
</reference>
<dbReference type="InterPro" id="IPR044925">
    <property type="entry name" value="His-Me_finger_sf"/>
</dbReference>
<name>A0A5J4UD68_9EUKA</name>